<accession>A0AA40HJU0</accession>
<name>A0AA40HJU0_CNENI</name>
<sequence length="165" mass="18089">MKTNLYNYTDCFSAPKREDVKRRRELSVCAMAVLQLRRGLWGSEPTSCRGPSKAGELGACPLRHQAFQKPPLRQRLLKGLVHQRTDTQLHRRAAAPLSQHRGRGHELVGAAAAAVAAAADSAQRLSVKEETIFLRDGPTRVTDLAQLPTEILGAPETANTDLENS</sequence>
<dbReference type="AlphaFoldDB" id="A0AA40HJU0"/>
<keyword evidence="2" id="KW-1185">Reference proteome</keyword>
<evidence type="ECO:0000313" key="1">
    <source>
        <dbReference type="EMBL" id="KAK1332157.1"/>
    </source>
</evidence>
<gene>
    <name evidence="1" type="ORF">QTO34_007843</name>
</gene>
<dbReference type="EMBL" id="JAULJE010000019">
    <property type="protein sequence ID" value="KAK1332157.1"/>
    <property type="molecule type" value="Genomic_DNA"/>
</dbReference>
<protein>
    <submittedName>
        <fullName evidence="1">Uncharacterized protein</fullName>
    </submittedName>
</protein>
<organism evidence="1 2">
    <name type="scientific">Cnephaeus nilssonii</name>
    <name type="common">Northern bat</name>
    <name type="synonym">Eptesicus nilssonii</name>
    <dbReference type="NCBI Taxonomy" id="3371016"/>
    <lineage>
        <taxon>Eukaryota</taxon>
        <taxon>Metazoa</taxon>
        <taxon>Chordata</taxon>
        <taxon>Craniata</taxon>
        <taxon>Vertebrata</taxon>
        <taxon>Euteleostomi</taxon>
        <taxon>Mammalia</taxon>
        <taxon>Eutheria</taxon>
        <taxon>Laurasiatheria</taxon>
        <taxon>Chiroptera</taxon>
        <taxon>Yangochiroptera</taxon>
        <taxon>Vespertilionidae</taxon>
        <taxon>Cnephaeus</taxon>
    </lineage>
</organism>
<reference evidence="1" key="1">
    <citation type="submission" date="2023-06" db="EMBL/GenBank/DDBJ databases">
        <title>Reference genome for the Northern bat (Eptesicus nilssonii), a most northern bat species.</title>
        <authorList>
            <person name="Laine V.N."/>
            <person name="Pulliainen A.T."/>
            <person name="Lilley T.M."/>
        </authorList>
    </citation>
    <scope>NUCLEOTIDE SEQUENCE</scope>
    <source>
        <strain evidence="1">BLF_Eptnil</strain>
        <tissue evidence="1">Kidney</tissue>
    </source>
</reference>
<evidence type="ECO:0000313" key="2">
    <source>
        <dbReference type="Proteomes" id="UP001177744"/>
    </source>
</evidence>
<proteinExistence type="predicted"/>
<dbReference type="Proteomes" id="UP001177744">
    <property type="component" value="Unassembled WGS sequence"/>
</dbReference>
<comment type="caution">
    <text evidence="1">The sequence shown here is derived from an EMBL/GenBank/DDBJ whole genome shotgun (WGS) entry which is preliminary data.</text>
</comment>